<evidence type="ECO:0000256" key="1">
    <source>
        <dbReference type="ARBA" id="ARBA00006832"/>
    </source>
</evidence>
<feature type="region of interest" description="Disordered" evidence="4">
    <location>
        <begin position="220"/>
        <end position="262"/>
    </location>
</feature>
<proteinExistence type="inferred from homology"/>
<evidence type="ECO:0000256" key="2">
    <source>
        <dbReference type="ARBA" id="ARBA00020000"/>
    </source>
</evidence>
<accession>A0A7M7Q8A6</accession>
<evidence type="ECO:0000313" key="6">
    <source>
        <dbReference type="EnsemblMetazoa" id="XP_031783410"/>
    </source>
</evidence>
<dbReference type="InParanoid" id="A0A7M7Q8A6"/>
<feature type="region of interest" description="Disordered" evidence="4">
    <location>
        <begin position="1"/>
        <end position="107"/>
    </location>
</feature>
<reference evidence="6" key="1">
    <citation type="submission" date="2021-01" db="UniProtKB">
        <authorList>
            <consortium name="EnsemblMetazoa"/>
        </authorList>
    </citation>
    <scope>IDENTIFICATION</scope>
</reference>
<dbReference type="GO" id="GO:0005634">
    <property type="term" value="C:nucleus"/>
    <property type="evidence" value="ECO:0007669"/>
    <property type="project" value="TreeGrafter"/>
</dbReference>
<dbReference type="OrthoDB" id="78296at2759"/>
<keyword evidence="7" id="KW-1185">Reference proteome</keyword>
<dbReference type="Pfam" id="PF08265">
    <property type="entry name" value="YL1_C"/>
    <property type="match status" value="1"/>
</dbReference>
<evidence type="ECO:0000256" key="3">
    <source>
        <dbReference type="SAM" id="Coils"/>
    </source>
</evidence>
<dbReference type="CTD" id="34516"/>
<dbReference type="PANTHER" id="PTHR13275:SF4">
    <property type="entry name" value="VACUOLAR PROTEIN SORTING-ASSOCIATED PROTEIN 72 HOMOLOG"/>
    <property type="match status" value="1"/>
</dbReference>
<feature type="compositionally biased region" description="Basic and acidic residues" evidence="4">
    <location>
        <begin position="85"/>
        <end position="102"/>
    </location>
</feature>
<name>A0A7M7Q8A6_NASVI</name>
<feature type="domain" description="Vps72/YL1 C-terminal" evidence="5">
    <location>
        <begin position="308"/>
        <end position="338"/>
    </location>
</feature>
<dbReference type="AlphaFoldDB" id="A0A7M7Q8A6"/>
<dbReference type="GeneID" id="100117372"/>
<organism evidence="6 7">
    <name type="scientific">Nasonia vitripennis</name>
    <name type="common">Parasitic wasp</name>
    <dbReference type="NCBI Taxonomy" id="7425"/>
    <lineage>
        <taxon>Eukaryota</taxon>
        <taxon>Metazoa</taxon>
        <taxon>Ecdysozoa</taxon>
        <taxon>Arthropoda</taxon>
        <taxon>Hexapoda</taxon>
        <taxon>Insecta</taxon>
        <taxon>Pterygota</taxon>
        <taxon>Neoptera</taxon>
        <taxon>Endopterygota</taxon>
        <taxon>Hymenoptera</taxon>
        <taxon>Apocrita</taxon>
        <taxon>Proctotrupomorpha</taxon>
        <taxon>Chalcidoidea</taxon>
        <taxon>Pteromalidae</taxon>
        <taxon>Pteromalinae</taxon>
        <taxon>Nasonia</taxon>
    </lineage>
</organism>
<dbReference type="RefSeq" id="XP_031783410.1">
    <property type="nucleotide sequence ID" value="XM_031927550.2"/>
</dbReference>
<evidence type="ECO:0000256" key="4">
    <source>
        <dbReference type="SAM" id="MobiDB-lite"/>
    </source>
</evidence>
<sequence length="391" mass="45260">MATSRPKRANAGNKMAKLLNEEEEDEFYKTTYGGFEETEQDNDYKEEVEAEDEVDSDFSIDENDEPVSDHEPEEKKRKKGVFTKAYKEPAKPSSSKPKEAAVPKRKRSRIQKIERIFIDTERKSIRRSTAAKSAATLKRLEKRNEDQRKKVKIVKYDDYKPTQDELLEEALQTEEINLKSLEKYQRLENEKKNTRTVRKTNVGPMIRYQSLSMPVMVLSNSHKEKASKSQTDTDADGSKADDSENKSTQANDNGREEKKEMNITEKEKSFDCIGTNGNYERTFVTFDNVQQFGKIFKKKPVLRPTLKSLCAITSRLPAKYRDPMTQLPYRNVQTFRLLRDAYYQQLDAQSDTSDPMISPELARWLEWRQKNNQISQRSTVRLEPASASSAS</sequence>
<feature type="compositionally biased region" description="Basic and acidic residues" evidence="4">
    <location>
        <begin position="253"/>
        <end position="262"/>
    </location>
</feature>
<comment type="similarity">
    <text evidence="1">Belongs to the VPS72/YL1 family.</text>
</comment>
<dbReference type="Proteomes" id="UP000002358">
    <property type="component" value="Chromosome 3"/>
</dbReference>
<dbReference type="Pfam" id="PF05764">
    <property type="entry name" value="YL1"/>
    <property type="match status" value="1"/>
</dbReference>
<dbReference type="FunCoup" id="A0A7M7Q8A6">
    <property type="interactions" value="2082"/>
</dbReference>
<feature type="coiled-coil region" evidence="3">
    <location>
        <begin position="130"/>
        <end position="157"/>
    </location>
</feature>
<dbReference type="PANTHER" id="PTHR13275">
    <property type="entry name" value="YL-1 PROTEIN TRANSCRIPTION FACTOR-LIKE 1"/>
    <property type="match status" value="1"/>
</dbReference>
<dbReference type="KEGG" id="nvi:100117372"/>
<feature type="compositionally biased region" description="Acidic residues" evidence="4">
    <location>
        <begin position="48"/>
        <end position="66"/>
    </location>
</feature>
<protein>
    <recommendedName>
        <fullName evidence="2">Vacuolar protein sorting-associated protein 72 homolog</fullName>
    </recommendedName>
</protein>
<dbReference type="SMR" id="A0A7M7Q8A6"/>
<dbReference type="InterPro" id="IPR013272">
    <property type="entry name" value="Vps72/YL1_C"/>
</dbReference>
<evidence type="ECO:0000259" key="5">
    <source>
        <dbReference type="SMART" id="SM00993"/>
    </source>
</evidence>
<evidence type="ECO:0000313" key="7">
    <source>
        <dbReference type="Proteomes" id="UP000002358"/>
    </source>
</evidence>
<dbReference type="InterPro" id="IPR046757">
    <property type="entry name" value="YL1_N"/>
</dbReference>
<feature type="compositionally biased region" description="Basic and acidic residues" evidence="4">
    <location>
        <begin position="236"/>
        <end position="245"/>
    </location>
</feature>
<dbReference type="EnsemblMetazoa" id="XM_031927550">
    <property type="protein sequence ID" value="XP_031783410"/>
    <property type="gene ID" value="LOC100117372"/>
</dbReference>
<dbReference type="SMART" id="SM00993">
    <property type="entry name" value="YL1_C"/>
    <property type="match status" value="1"/>
</dbReference>
<keyword evidence="3" id="KW-0175">Coiled coil</keyword>